<keyword evidence="5 6" id="KW-0408">Iron</keyword>
<dbReference type="InterPro" id="IPR017972">
    <property type="entry name" value="Cyt_P450_CS"/>
</dbReference>
<dbReference type="InterPro" id="IPR001128">
    <property type="entry name" value="Cyt_P450"/>
</dbReference>
<proteinExistence type="inferred from homology"/>
<dbReference type="Proteomes" id="UP001498476">
    <property type="component" value="Unassembled WGS sequence"/>
</dbReference>
<reference evidence="7 8" key="1">
    <citation type="journal article" date="2025" name="Microbiol. Resour. Announc.">
        <title>Draft genome sequences for Neonectria magnoliae and Neonectria punicea, canker pathogens of Liriodendron tulipifera and Acer saccharum in West Virginia.</title>
        <authorList>
            <person name="Petronek H.M."/>
            <person name="Kasson M.T."/>
            <person name="Metheny A.M."/>
            <person name="Stauder C.M."/>
            <person name="Lovett B."/>
            <person name="Lynch S.C."/>
            <person name="Garnas J.R."/>
            <person name="Kasson L.R."/>
            <person name="Stajich J.E."/>
        </authorList>
    </citation>
    <scope>NUCLEOTIDE SEQUENCE [LARGE SCALE GENOMIC DNA]</scope>
    <source>
        <strain evidence="7 8">NRRL 64653</strain>
    </source>
</reference>
<evidence type="ECO:0000256" key="5">
    <source>
        <dbReference type="ARBA" id="ARBA00023004"/>
    </source>
</evidence>
<dbReference type="PANTHER" id="PTHR24305">
    <property type="entry name" value="CYTOCHROME P450"/>
    <property type="match status" value="1"/>
</dbReference>
<evidence type="ECO:0008006" key="9">
    <source>
        <dbReference type="Google" id="ProtNLM"/>
    </source>
</evidence>
<dbReference type="PROSITE" id="PS51257">
    <property type="entry name" value="PROKAR_LIPOPROTEIN"/>
    <property type="match status" value="1"/>
</dbReference>
<dbReference type="InterPro" id="IPR002401">
    <property type="entry name" value="Cyt_P450_E_grp-I"/>
</dbReference>
<evidence type="ECO:0000256" key="2">
    <source>
        <dbReference type="ARBA" id="ARBA00010617"/>
    </source>
</evidence>
<keyword evidence="6" id="KW-0560">Oxidoreductase</keyword>
<dbReference type="PANTHER" id="PTHR24305:SF166">
    <property type="entry name" value="CYTOCHROME P450 12A4, MITOCHONDRIAL-RELATED"/>
    <property type="match status" value="1"/>
</dbReference>
<organism evidence="7 8">
    <name type="scientific">Neonectria punicea</name>
    <dbReference type="NCBI Taxonomy" id="979145"/>
    <lineage>
        <taxon>Eukaryota</taxon>
        <taxon>Fungi</taxon>
        <taxon>Dikarya</taxon>
        <taxon>Ascomycota</taxon>
        <taxon>Pezizomycotina</taxon>
        <taxon>Sordariomycetes</taxon>
        <taxon>Hypocreomycetidae</taxon>
        <taxon>Hypocreales</taxon>
        <taxon>Nectriaceae</taxon>
        <taxon>Neonectria</taxon>
    </lineage>
</organism>
<dbReference type="EMBL" id="JAZAVJ010000034">
    <property type="protein sequence ID" value="KAK7419879.1"/>
    <property type="molecule type" value="Genomic_DNA"/>
</dbReference>
<dbReference type="PRINTS" id="PR00463">
    <property type="entry name" value="EP450I"/>
</dbReference>
<dbReference type="InterPro" id="IPR050121">
    <property type="entry name" value="Cytochrome_P450_monoxygenase"/>
</dbReference>
<dbReference type="CDD" id="cd11070">
    <property type="entry name" value="CYP56-like"/>
    <property type="match status" value="1"/>
</dbReference>
<name>A0ABR1HFU0_9HYPO</name>
<evidence type="ECO:0000313" key="7">
    <source>
        <dbReference type="EMBL" id="KAK7419879.1"/>
    </source>
</evidence>
<keyword evidence="8" id="KW-1185">Reference proteome</keyword>
<evidence type="ECO:0000256" key="4">
    <source>
        <dbReference type="ARBA" id="ARBA00022723"/>
    </source>
</evidence>
<keyword evidence="6" id="KW-0503">Monooxygenase</keyword>
<accession>A0ABR1HFU0</accession>
<dbReference type="PRINTS" id="PR00385">
    <property type="entry name" value="P450"/>
</dbReference>
<evidence type="ECO:0000313" key="8">
    <source>
        <dbReference type="Proteomes" id="UP001498476"/>
    </source>
</evidence>
<dbReference type="SUPFAM" id="SSF48264">
    <property type="entry name" value="Cytochrome P450"/>
    <property type="match status" value="1"/>
</dbReference>
<gene>
    <name evidence="7" type="ORF">QQX98_003066</name>
</gene>
<sequence>MAKTQSVLALVGLAVGFLAYSCVSKLRHNIAEAKRTGLPYIVSPCSPIFMPWQITHKFWLPIIKSFPESWWEEWLDPIVPGFSYRTRHERFARHGDLFIIVSPGMLFLMACNAEAICQITSRREHFPKLTETYEILRLFGDNVLTSEGAIWRMHRKVTSATFNEKNAALVFKEAIRQAQGMLKTWTGPTGERNGTIHSLDRDTMRLALNIIAYVGFGLTLLWPGETLPEGADLKLAKYGSLNPAAGHKLSFVDTIAILLEHILMLLLMPQWLLRLVPHKTAQLAADSYADWSKYMRELLDEKIEQAGHGDRVEGMDLMGQLVRSSYGVGQKNGEAVPKKGSLARSDILGNAFIMLVAGHETTANAMHFILIELAANPASQRRLQKDIDEILGDAEPSSWDYDNLITPMMASMLGACLNETLRMMPAVVEIPKKVTPNYDQVISMDRQKYVLPRGTVISLVAVCVHRNPRYWPSRPSKIHEGKDDIDDWVPERWFRKSQDPIARATEMEDDNQAEDFGGDGGPVTSAQLFRPERGSYIPFSDGPRSCLGRRIAQVEIIAALAVVFRSHSLELAVDGWASDEEVAAMSREKKAEVYKLAQDSSRAKMRRAVSVLTLKLDGEHVPVRLVKRGEERFADCLGE</sequence>
<dbReference type="Gene3D" id="1.10.630.10">
    <property type="entry name" value="Cytochrome P450"/>
    <property type="match status" value="1"/>
</dbReference>
<comment type="similarity">
    <text evidence="2 6">Belongs to the cytochrome P450 family.</text>
</comment>
<keyword evidence="4 6" id="KW-0479">Metal-binding</keyword>
<dbReference type="PROSITE" id="PS00086">
    <property type="entry name" value="CYTOCHROME_P450"/>
    <property type="match status" value="1"/>
</dbReference>
<keyword evidence="3 6" id="KW-0349">Heme</keyword>
<protein>
    <recommendedName>
        <fullName evidence="9">Cytochrome P450</fullName>
    </recommendedName>
</protein>
<comment type="caution">
    <text evidence="7">The sequence shown here is derived from an EMBL/GenBank/DDBJ whole genome shotgun (WGS) entry which is preliminary data.</text>
</comment>
<evidence type="ECO:0000256" key="3">
    <source>
        <dbReference type="ARBA" id="ARBA00022617"/>
    </source>
</evidence>
<evidence type="ECO:0000256" key="6">
    <source>
        <dbReference type="RuleBase" id="RU000461"/>
    </source>
</evidence>
<dbReference type="Pfam" id="PF00067">
    <property type="entry name" value="p450"/>
    <property type="match status" value="1"/>
</dbReference>
<evidence type="ECO:0000256" key="1">
    <source>
        <dbReference type="ARBA" id="ARBA00001971"/>
    </source>
</evidence>
<comment type="cofactor">
    <cofactor evidence="1">
        <name>heme</name>
        <dbReference type="ChEBI" id="CHEBI:30413"/>
    </cofactor>
</comment>
<dbReference type="InterPro" id="IPR036396">
    <property type="entry name" value="Cyt_P450_sf"/>
</dbReference>